<dbReference type="EMBL" id="MFBQ01000001">
    <property type="protein sequence ID" value="OGE05579.1"/>
    <property type="molecule type" value="Genomic_DNA"/>
</dbReference>
<evidence type="ECO:0000313" key="2">
    <source>
        <dbReference type="EMBL" id="OGE05579.1"/>
    </source>
</evidence>
<dbReference type="Proteomes" id="UP000176780">
    <property type="component" value="Unassembled WGS sequence"/>
</dbReference>
<feature type="signal peptide" evidence="1">
    <location>
        <begin position="1"/>
        <end position="26"/>
    </location>
</feature>
<comment type="caution">
    <text evidence="2">The sequence shown here is derived from an EMBL/GenBank/DDBJ whole genome shotgun (WGS) entry which is preliminary data.</text>
</comment>
<dbReference type="AlphaFoldDB" id="A0A1F5HNH9"/>
<evidence type="ECO:0000313" key="3">
    <source>
        <dbReference type="Proteomes" id="UP000176780"/>
    </source>
</evidence>
<evidence type="ECO:0008006" key="4">
    <source>
        <dbReference type="Google" id="ProtNLM"/>
    </source>
</evidence>
<feature type="chain" id="PRO_5009518812" description="DUF5666 domain-containing protein" evidence="1">
    <location>
        <begin position="27"/>
        <end position="156"/>
    </location>
</feature>
<organism evidence="2 3">
    <name type="scientific">Candidatus Curtissbacteria bacterium RIFCSPLOWO2_01_FULL_41_18</name>
    <dbReference type="NCBI Taxonomy" id="1797727"/>
    <lineage>
        <taxon>Bacteria</taxon>
        <taxon>Candidatus Curtissiibacteriota</taxon>
    </lineage>
</organism>
<reference evidence="2 3" key="1">
    <citation type="journal article" date="2016" name="Nat. Commun.">
        <title>Thousands of microbial genomes shed light on interconnected biogeochemical processes in an aquifer system.</title>
        <authorList>
            <person name="Anantharaman K."/>
            <person name="Brown C.T."/>
            <person name="Hug L.A."/>
            <person name="Sharon I."/>
            <person name="Castelle C.J."/>
            <person name="Probst A.J."/>
            <person name="Thomas B.C."/>
            <person name="Singh A."/>
            <person name="Wilkins M.J."/>
            <person name="Karaoz U."/>
            <person name="Brodie E.L."/>
            <person name="Williams K.H."/>
            <person name="Hubbard S.S."/>
            <person name="Banfield J.F."/>
        </authorList>
    </citation>
    <scope>NUCLEOTIDE SEQUENCE [LARGE SCALE GENOMIC DNA]</scope>
</reference>
<protein>
    <recommendedName>
        <fullName evidence="4">DUF5666 domain-containing protein</fullName>
    </recommendedName>
</protein>
<sequence>MISIKKLATVGAAAGLLLASAVPVLASDDLNITQKNKAYVKNDITATSNTGGNKIKANDDVKGGKIKTGDAFTGVDVTNVLNSNEATVDSCECFNDVTINQKNKAKVKNYVTADSNTGDNKIKAGDDVKWGKIKTGDAFTGVSVSNILNSNVATVN</sequence>
<name>A0A1F5HNH9_9BACT</name>
<proteinExistence type="predicted"/>
<evidence type="ECO:0000256" key="1">
    <source>
        <dbReference type="SAM" id="SignalP"/>
    </source>
</evidence>
<keyword evidence="1" id="KW-0732">Signal</keyword>
<gene>
    <name evidence="2" type="ORF">A3B51_00995</name>
</gene>
<accession>A0A1F5HNH9</accession>